<feature type="domain" description="Phosphatidic acid phosphatase type 2/haloperoxidase" evidence="2">
    <location>
        <begin position="99"/>
        <end position="207"/>
    </location>
</feature>
<name>A0ABP8KZG4_9MICO</name>
<sequence>MRPPDAYGCRVTQDARGANRRIAGVVLAVVAAAAVLAVWWFFVTTPTGQRLDEVAYEGSRIGRSRLDSTAQQVLAVVSVPFLVLVIAVAGGLALLRRRWRHAVAVAVVVAGANLSTQILKYDLLDRPDHGISETVDNSMPSGHTTVAATVAAAALIVAPPRWRWLAALLGAVYAGGTGVATMIGGWHRASDVVAAVLVVAAWLLVALVVLGPGADDTGRVAPQWVRRADTATRAFLLVVGIGAGLAALLSMLITTQGDGGARLERLIAYGGASVGVVAVTCLTAVVALWLAAPRPRSAPPARR</sequence>
<feature type="transmembrane region" description="Helical" evidence="1">
    <location>
        <begin position="102"/>
        <end position="119"/>
    </location>
</feature>
<reference evidence="4" key="1">
    <citation type="journal article" date="2019" name="Int. J. Syst. Evol. Microbiol.">
        <title>The Global Catalogue of Microorganisms (GCM) 10K type strain sequencing project: providing services to taxonomists for standard genome sequencing and annotation.</title>
        <authorList>
            <consortium name="The Broad Institute Genomics Platform"/>
            <consortium name="The Broad Institute Genome Sequencing Center for Infectious Disease"/>
            <person name="Wu L."/>
            <person name="Ma J."/>
        </authorList>
    </citation>
    <scope>NUCLEOTIDE SEQUENCE [LARGE SCALE GENOMIC DNA]</scope>
    <source>
        <strain evidence="4">JCM 17810</strain>
    </source>
</reference>
<feature type="transmembrane region" description="Helical" evidence="1">
    <location>
        <begin position="266"/>
        <end position="292"/>
    </location>
</feature>
<protein>
    <submittedName>
        <fullName evidence="3">Phosphatase PAP2 family protein</fullName>
    </submittedName>
</protein>
<keyword evidence="1" id="KW-0812">Transmembrane</keyword>
<organism evidence="3 4">
    <name type="scientific">Georgenia halophila</name>
    <dbReference type="NCBI Taxonomy" id="620889"/>
    <lineage>
        <taxon>Bacteria</taxon>
        <taxon>Bacillati</taxon>
        <taxon>Actinomycetota</taxon>
        <taxon>Actinomycetes</taxon>
        <taxon>Micrococcales</taxon>
        <taxon>Bogoriellaceae</taxon>
        <taxon>Georgenia</taxon>
    </lineage>
</organism>
<feature type="transmembrane region" description="Helical" evidence="1">
    <location>
        <begin position="73"/>
        <end position="95"/>
    </location>
</feature>
<evidence type="ECO:0000259" key="2">
    <source>
        <dbReference type="SMART" id="SM00014"/>
    </source>
</evidence>
<proteinExistence type="predicted"/>
<feature type="transmembrane region" description="Helical" evidence="1">
    <location>
        <begin position="21"/>
        <end position="42"/>
    </location>
</feature>
<dbReference type="Proteomes" id="UP001500622">
    <property type="component" value="Unassembled WGS sequence"/>
</dbReference>
<dbReference type="EMBL" id="BAABGN010000003">
    <property type="protein sequence ID" value="GAA4419761.1"/>
    <property type="molecule type" value="Genomic_DNA"/>
</dbReference>
<feature type="transmembrane region" description="Helical" evidence="1">
    <location>
        <begin position="234"/>
        <end position="254"/>
    </location>
</feature>
<gene>
    <name evidence="3" type="ORF">GCM10023169_10750</name>
</gene>
<evidence type="ECO:0000313" key="3">
    <source>
        <dbReference type="EMBL" id="GAA4419761.1"/>
    </source>
</evidence>
<keyword evidence="1" id="KW-1133">Transmembrane helix</keyword>
<comment type="caution">
    <text evidence="3">The sequence shown here is derived from an EMBL/GenBank/DDBJ whole genome shotgun (WGS) entry which is preliminary data.</text>
</comment>
<dbReference type="InterPro" id="IPR000326">
    <property type="entry name" value="PAP2/HPO"/>
</dbReference>
<feature type="transmembrane region" description="Helical" evidence="1">
    <location>
        <begin position="139"/>
        <end position="158"/>
    </location>
</feature>
<dbReference type="SUPFAM" id="SSF48317">
    <property type="entry name" value="Acid phosphatase/Vanadium-dependent haloperoxidase"/>
    <property type="match status" value="1"/>
</dbReference>
<dbReference type="Pfam" id="PF01569">
    <property type="entry name" value="PAP2"/>
    <property type="match status" value="1"/>
</dbReference>
<evidence type="ECO:0000313" key="4">
    <source>
        <dbReference type="Proteomes" id="UP001500622"/>
    </source>
</evidence>
<accession>A0ABP8KZG4</accession>
<dbReference type="SMART" id="SM00014">
    <property type="entry name" value="acidPPc"/>
    <property type="match status" value="1"/>
</dbReference>
<dbReference type="Gene3D" id="1.20.144.10">
    <property type="entry name" value="Phosphatidic acid phosphatase type 2/haloperoxidase"/>
    <property type="match status" value="1"/>
</dbReference>
<evidence type="ECO:0000256" key="1">
    <source>
        <dbReference type="SAM" id="Phobius"/>
    </source>
</evidence>
<feature type="transmembrane region" description="Helical" evidence="1">
    <location>
        <begin position="165"/>
        <end position="186"/>
    </location>
</feature>
<keyword evidence="1" id="KW-0472">Membrane</keyword>
<keyword evidence="4" id="KW-1185">Reference proteome</keyword>
<feature type="transmembrane region" description="Helical" evidence="1">
    <location>
        <begin position="192"/>
        <end position="213"/>
    </location>
</feature>
<dbReference type="InterPro" id="IPR036938">
    <property type="entry name" value="PAP2/HPO_sf"/>
</dbReference>